<protein>
    <submittedName>
        <fullName evidence="4">Amidase domain-containing protein</fullName>
    </submittedName>
</protein>
<accession>A0A914EP80</accession>
<organism evidence="3 4">
    <name type="scientific">Acrobeloides nanus</name>
    <dbReference type="NCBI Taxonomy" id="290746"/>
    <lineage>
        <taxon>Eukaryota</taxon>
        <taxon>Metazoa</taxon>
        <taxon>Ecdysozoa</taxon>
        <taxon>Nematoda</taxon>
        <taxon>Chromadorea</taxon>
        <taxon>Rhabditida</taxon>
        <taxon>Tylenchina</taxon>
        <taxon>Cephalobomorpha</taxon>
        <taxon>Cephaloboidea</taxon>
        <taxon>Cephalobidae</taxon>
        <taxon>Acrobeloides</taxon>
    </lineage>
</organism>
<evidence type="ECO:0000256" key="1">
    <source>
        <dbReference type="ARBA" id="ARBA00022801"/>
    </source>
</evidence>
<dbReference type="InterPro" id="IPR023631">
    <property type="entry name" value="Amidase_dom"/>
</dbReference>
<evidence type="ECO:0000313" key="4">
    <source>
        <dbReference type="WBParaSite" id="ACRNAN_scaffold945.g32840.t1"/>
    </source>
</evidence>
<dbReference type="GO" id="GO:0009446">
    <property type="term" value="P:putrescine biosynthetic process"/>
    <property type="evidence" value="ECO:0007669"/>
    <property type="project" value="InterPro"/>
</dbReference>
<dbReference type="PANTHER" id="PTHR42678:SF11">
    <property type="entry name" value="AMIDASE FAMILY PROTEIN"/>
    <property type="match status" value="1"/>
</dbReference>
<feature type="domain" description="Amidase" evidence="2">
    <location>
        <begin position="341"/>
        <end position="564"/>
    </location>
</feature>
<reference evidence="4" key="1">
    <citation type="submission" date="2022-11" db="UniProtKB">
        <authorList>
            <consortium name="WormBaseParasite"/>
        </authorList>
    </citation>
    <scope>IDENTIFICATION</scope>
</reference>
<dbReference type="InterPro" id="IPR036928">
    <property type="entry name" value="AS_sf"/>
</dbReference>
<evidence type="ECO:0000313" key="3">
    <source>
        <dbReference type="Proteomes" id="UP000887540"/>
    </source>
</evidence>
<dbReference type="SUPFAM" id="SSF75304">
    <property type="entry name" value="Amidase signature (AS) enzymes"/>
    <property type="match status" value="1"/>
</dbReference>
<keyword evidence="3" id="KW-1185">Reference proteome</keyword>
<dbReference type="WBParaSite" id="ACRNAN_scaffold945.g32840.t1">
    <property type="protein sequence ID" value="ACRNAN_scaffold945.g32840.t1"/>
    <property type="gene ID" value="ACRNAN_scaffold945.g32840"/>
</dbReference>
<dbReference type="Gene3D" id="3.90.1300.10">
    <property type="entry name" value="Amidase signature (AS) domain"/>
    <property type="match status" value="1"/>
</dbReference>
<proteinExistence type="predicted"/>
<dbReference type="Pfam" id="PF04371">
    <property type="entry name" value="PAD_porph"/>
    <property type="match status" value="1"/>
</dbReference>
<evidence type="ECO:0000259" key="2">
    <source>
        <dbReference type="Pfam" id="PF01425"/>
    </source>
</evidence>
<dbReference type="SUPFAM" id="SSF55909">
    <property type="entry name" value="Pentein"/>
    <property type="match status" value="1"/>
</dbReference>
<dbReference type="InterPro" id="IPR007466">
    <property type="entry name" value="Peptidyl-Arg-deiminase_porph"/>
</dbReference>
<dbReference type="NCBIfam" id="NF005127">
    <property type="entry name" value="PRK06565.1"/>
    <property type="match status" value="1"/>
</dbReference>
<keyword evidence="1" id="KW-0378">Hydrolase</keyword>
<dbReference type="AlphaFoldDB" id="A0A914EP80"/>
<dbReference type="PANTHER" id="PTHR42678">
    <property type="entry name" value="AMIDASE"/>
    <property type="match status" value="1"/>
</dbReference>
<dbReference type="Gene3D" id="3.75.10.10">
    <property type="entry name" value="L-arginine/glycine Amidinotransferase, Chain A"/>
    <property type="match status" value="1"/>
</dbReference>
<dbReference type="GO" id="GO:0004668">
    <property type="term" value="F:protein-arginine deiminase activity"/>
    <property type="evidence" value="ECO:0007669"/>
    <property type="project" value="InterPro"/>
</dbReference>
<sequence>MAFPVEGVTLGDTDALREEGYRAWTDVALAVAEFEPVTMVVDPSETARARRLLGGAVEIVEAPLDEFWIRDFGPTFVVDADRPGALGAVDWVFNGWGSPDWANAALSNEIAGIVAALVGAERIPSLLVNEGGGIHVDGEGTVLATDTVQLGAERNPFATRERVEAEFARTLGTTRTVWLPRGLTRDYDRFGTKGHVDIVATIPSPGRLLLHDQRDAGHPDHAVTRDLVDLLSHETDAAGRPFEIVRLPAPSTLRDAHGVVDWSYVNHLVVNGGVIACGFGDERADADARAILAEAYPGRRVVSVESPAALPRRVGMIDVVEASIAELRSALEDGRTTSVALVDAYLARIAAYDAPGTPTALNAVIVANPDARAEAAASDARRARGEGRGPLEGIPYTAKDSYLVRGLTAAAGSPAFADLVAQRDAFTIERLRAAGAICLGLTNMPPMANGGMQRGVYGRAESPYDADHLTAPFGSGSSNGSGTATAASFAAFGLGEETWSSGRGPASHNALCAYTPSRGVISVRGNWPLVPTMDVVVPHTRTMADLLEVLDVIVADDPETRGDLWRTQTWVTIPAASAVRPASYPALAHGTDVLRGVTVGVPRMYINADPDAGTAASPGIGGPTGRRIVTRDSVIALWQAARADLEARGARVVEVDLPVVSNYEGDRPGASTIATRGLVSPAYLRREIVDLSAWAMEEFLAANGDPALHSLAGVDGHRIFPAPPGALPDRYDGFEDDLVTYPDWVRAHPGAGWEGMPELEDGLRGLEETRRIDLEQWMDAQGLDVLAFPAVADIARADMDVNPASADAGWANGVWVANGNLAIRHLGIPTVTVPMGLLADIRMPVGLTFAGRAYDDERMLRLAAAFEAIRPRRVAPPRTPRL</sequence>
<name>A0A914EP80_9BILA</name>
<dbReference type="Pfam" id="PF01425">
    <property type="entry name" value="Amidase"/>
    <property type="match status" value="1"/>
</dbReference>
<dbReference type="Proteomes" id="UP000887540">
    <property type="component" value="Unplaced"/>
</dbReference>